<dbReference type="InterPro" id="IPR011051">
    <property type="entry name" value="RmlC_Cupin_sf"/>
</dbReference>
<reference evidence="5 6" key="1">
    <citation type="submission" date="2020-09" db="EMBL/GenBank/DDBJ databases">
        <authorList>
            <person name="Yoon J.-W."/>
        </authorList>
    </citation>
    <scope>NUCLEOTIDE SEQUENCE [LARGE SCALE GENOMIC DNA]</scope>
    <source>
        <strain evidence="5 6">KMU-140</strain>
    </source>
</reference>
<organism evidence="5 6">
    <name type="scientific">Erythrobacter rubeus</name>
    <dbReference type="NCBI Taxonomy" id="2760803"/>
    <lineage>
        <taxon>Bacteria</taxon>
        <taxon>Pseudomonadati</taxon>
        <taxon>Pseudomonadota</taxon>
        <taxon>Alphaproteobacteria</taxon>
        <taxon>Sphingomonadales</taxon>
        <taxon>Erythrobacteraceae</taxon>
        <taxon>Erythrobacter/Porphyrobacter group</taxon>
        <taxon>Erythrobacter</taxon>
    </lineage>
</organism>
<dbReference type="RefSeq" id="WP_190787377.1">
    <property type="nucleotide sequence ID" value="NZ_JACXLC010000001.1"/>
</dbReference>
<gene>
    <name evidence="5" type="ORF">IB285_06305</name>
</gene>
<dbReference type="SUPFAM" id="SSF51182">
    <property type="entry name" value="RmlC-like cupins"/>
    <property type="match status" value="1"/>
</dbReference>
<dbReference type="EMBL" id="JACXLC010000001">
    <property type="protein sequence ID" value="MBD2841873.1"/>
    <property type="molecule type" value="Genomic_DNA"/>
</dbReference>
<dbReference type="Proteomes" id="UP000635384">
    <property type="component" value="Unassembled WGS sequence"/>
</dbReference>
<accession>A0ABR8KRM3</accession>
<keyword evidence="3" id="KW-0804">Transcription</keyword>
<sequence>MRWKGQAAGRVRFTIQTALQSDDMPLFMRHQYLERGAQPRHRHEIGYAAFVLSGTYEEIGDTGRWQAQEGDVVYHSAFEAHRNLISSECAIINIDIPQYLALPAVFKINRPDELLKAAASDGEAIARHLIPSEINQPLITDWPDLLAHDLLNAPVHLGGWAEKAGLRLETVSRGFRRVYGTTPARYRREAQTRSALRIILNGHESLADIAYLTGFSDQAHMSRAVTALTGRTPGKWRKIKTVQDRLSAA</sequence>
<dbReference type="Gene3D" id="2.60.120.10">
    <property type="entry name" value="Jelly Rolls"/>
    <property type="match status" value="1"/>
</dbReference>
<name>A0ABR8KRM3_9SPHN</name>
<dbReference type="InterPro" id="IPR050204">
    <property type="entry name" value="AraC_XylS_family_regulators"/>
</dbReference>
<keyword evidence="6" id="KW-1185">Reference proteome</keyword>
<dbReference type="Gene3D" id="1.10.10.60">
    <property type="entry name" value="Homeodomain-like"/>
    <property type="match status" value="1"/>
</dbReference>
<evidence type="ECO:0000313" key="5">
    <source>
        <dbReference type="EMBL" id="MBD2841873.1"/>
    </source>
</evidence>
<comment type="caution">
    <text evidence="5">The sequence shown here is derived from an EMBL/GenBank/DDBJ whole genome shotgun (WGS) entry which is preliminary data.</text>
</comment>
<evidence type="ECO:0000259" key="4">
    <source>
        <dbReference type="PROSITE" id="PS01124"/>
    </source>
</evidence>
<feature type="domain" description="HTH araC/xylS-type" evidence="4">
    <location>
        <begin position="140"/>
        <end position="239"/>
    </location>
</feature>
<keyword evidence="2" id="KW-0238">DNA-binding</keyword>
<dbReference type="SUPFAM" id="SSF46689">
    <property type="entry name" value="Homeodomain-like"/>
    <property type="match status" value="1"/>
</dbReference>
<protein>
    <submittedName>
        <fullName evidence="5">Helix-turn-helix transcriptional regulator</fullName>
    </submittedName>
</protein>
<dbReference type="Pfam" id="PF12833">
    <property type="entry name" value="HTH_18"/>
    <property type="match status" value="1"/>
</dbReference>
<proteinExistence type="predicted"/>
<evidence type="ECO:0000256" key="1">
    <source>
        <dbReference type="ARBA" id="ARBA00023015"/>
    </source>
</evidence>
<dbReference type="SMART" id="SM00342">
    <property type="entry name" value="HTH_ARAC"/>
    <property type="match status" value="1"/>
</dbReference>
<evidence type="ECO:0000256" key="3">
    <source>
        <dbReference type="ARBA" id="ARBA00023163"/>
    </source>
</evidence>
<dbReference type="PANTHER" id="PTHR46796">
    <property type="entry name" value="HTH-TYPE TRANSCRIPTIONAL ACTIVATOR RHAS-RELATED"/>
    <property type="match status" value="1"/>
</dbReference>
<evidence type="ECO:0000313" key="6">
    <source>
        <dbReference type="Proteomes" id="UP000635384"/>
    </source>
</evidence>
<dbReference type="InterPro" id="IPR014710">
    <property type="entry name" value="RmlC-like_jellyroll"/>
</dbReference>
<dbReference type="InterPro" id="IPR009057">
    <property type="entry name" value="Homeodomain-like_sf"/>
</dbReference>
<evidence type="ECO:0000256" key="2">
    <source>
        <dbReference type="ARBA" id="ARBA00023125"/>
    </source>
</evidence>
<keyword evidence="1" id="KW-0805">Transcription regulation</keyword>
<dbReference type="InterPro" id="IPR018060">
    <property type="entry name" value="HTH_AraC"/>
</dbReference>
<dbReference type="PROSITE" id="PS01124">
    <property type="entry name" value="HTH_ARAC_FAMILY_2"/>
    <property type="match status" value="1"/>
</dbReference>